<dbReference type="AlphaFoldDB" id="A0A2S3HM45"/>
<dbReference type="EMBL" id="CM008049">
    <property type="protein sequence ID" value="PAN26018.1"/>
    <property type="molecule type" value="Genomic_DNA"/>
</dbReference>
<protein>
    <submittedName>
        <fullName evidence="1">Uncharacterized protein</fullName>
    </submittedName>
</protein>
<name>A0A2S3HM45_9POAL</name>
<gene>
    <name evidence="1" type="ORF">PAHAL_4G340200</name>
</gene>
<reference evidence="1" key="1">
    <citation type="submission" date="2018-04" db="EMBL/GenBank/DDBJ databases">
        <title>WGS assembly of Panicum hallii.</title>
        <authorList>
            <person name="Lovell J."/>
            <person name="Jenkins J."/>
            <person name="Lowry D."/>
            <person name="Mamidi S."/>
            <person name="Sreedasyam A."/>
            <person name="Weng X."/>
            <person name="Barry K."/>
            <person name="Bonette J."/>
            <person name="Campitelli B."/>
            <person name="Daum C."/>
            <person name="Gordon S."/>
            <person name="Gould B."/>
            <person name="Lipzen A."/>
            <person name="Macqueen A."/>
            <person name="Palacio-Mejia J."/>
            <person name="Plott C."/>
            <person name="Shakirov E."/>
            <person name="Shu S."/>
            <person name="Yoshinaga Y."/>
            <person name="Zane M."/>
            <person name="Rokhsar D."/>
            <person name="Grimwood J."/>
            <person name="Schmutz J."/>
            <person name="Juenger T."/>
        </authorList>
    </citation>
    <scope>NUCLEOTIDE SEQUENCE [LARGE SCALE GENOMIC DNA]</scope>
    <source>
        <strain evidence="1">FIL2</strain>
    </source>
</reference>
<evidence type="ECO:0000313" key="1">
    <source>
        <dbReference type="EMBL" id="PAN26018.1"/>
    </source>
</evidence>
<dbReference type="Gramene" id="PAN26018">
    <property type="protein sequence ID" value="PAN26018"/>
    <property type="gene ID" value="PAHAL_4G340200"/>
</dbReference>
<proteinExistence type="predicted"/>
<accession>A0A2S3HM45</accession>
<sequence length="57" mass="6445">MNSNCTAQLYWCPPAVRSPAHRVAVMLALLGSYIRFRSLEIVHNSEVSSRTLSHLLF</sequence>
<organism evidence="1">
    <name type="scientific">Panicum hallii</name>
    <dbReference type="NCBI Taxonomy" id="206008"/>
    <lineage>
        <taxon>Eukaryota</taxon>
        <taxon>Viridiplantae</taxon>
        <taxon>Streptophyta</taxon>
        <taxon>Embryophyta</taxon>
        <taxon>Tracheophyta</taxon>
        <taxon>Spermatophyta</taxon>
        <taxon>Magnoliopsida</taxon>
        <taxon>Liliopsida</taxon>
        <taxon>Poales</taxon>
        <taxon>Poaceae</taxon>
        <taxon>PACMAD clade</taxon>
        <taxon>Panicoideae</taxon>
        <taxon>Panicodae</taxon>
        <taxon>Paniceae</taxon>
        <taxon>Panicinae</taxon>
        <taxon>Panicum</taxon>
        <taxon>Panicum sect. Panicum</taxon>
    </lineage>
</organism>
<dbReference type="Proteomes" id="UP000243499">
    <property type="component" value="Chromosome 4"/>
</dbReference>